<dbReference type="AlphaFoldDB" id="A0A0A8XXN6"/>
<protein>
    <submittedName>
        <fullName evidence="1">Uncharacterized protein</fullName>
    </submittedName>
</protein>
<dbReference type="EMBL" id="GBRH01279136">
    <property type="protein sequence ID" value="JAD18759.1"/>
    <property type="molecule type" value="Transcribed_RNA"/>
</dbReference>
<proteinExistence type="predicted"/>
<sequence length="38" mass="4373">MSLKASRSILYPIHQCPSTSITSQDELMAFVGYQRRTR</sequence>
<accession>A0A0A8XXN6</accession>
<organism evidence="1">
    <name type="scientific">Arundo donax</name>
    <name type="common">Giant reed</name>
    <name type="synonym">Donax arundinaceus</name>
    <dbReference type="NCBI Taxonomy" id="35708"/>
    <lineage>
        <taxon>Eukaryota</taxon>
        <taxon>Viridiplantae</taxon>
        <taxon>Streptophyta</taxon>
        <taxon>Embryophyta</taxon>
        <taxon>Tracheophyta</taxon>
        <taxon>Spermatophyta</taxon>
        <taxon>Magnoliopsida</taxon>
        <taxon>Liliopsida</taxon>
        <taxon>Poales</taxon>
        <taxon>Poaceae</taxon>
        <taxon>PACMAD clade</taxon>
        <taxon>Arundinoideae</taxon>
        <taxon>Arundineae</taxon>
        <taxon>Arundo</taxon>
    </lineage>
</organism>
<name>A0A0A8XXN6_ARUDO</name>
<evidence type="ECO:0000313" key="1">
    <source>
        <dbReference type="EMBL" id="JAD18759.1"/>
    </source>
</evidence>
<reference evidence="1" key="2">
    <citation type="journal article" date="2015" name="Data Brief">
        <title>Shoot transcriptome of the giant reed, Arundo donax.</title>
        <authorList>
            <person name="Barrero R.A."/>
            <person name="Guerrero F.D."/>
            <person name="Moolhuijzen P."/>
            <person name="Goolsby J.A."/>
            <person name="Tidwell J."/>
            <person name="Bellgard S.E."/>
            <person name="Bellgard M.I."/>
        </authorList>
    </citation>
    <scope>NUCLEOTIDE SEQUENCE</scope>
    <source>
        <tissue evidence="1">Shoot tissue taken approximately 20 cm above the soil surface</tissue>
    </source>
</reference>
<reference evidence="1" key="1">
    <citation type="submission" date="2014-09" db="EMBL/GenBank/DDBJ databases">
        <authorList>
            <person name="Magalhaes I.L.F."/>
            <person name="Oliveira U."/>
            <person name="Santos F.R."/>
            <person name="Vidigal T.H.D.A."/>
            <person name="Brescovit A.D."/>
            <person name="Santos A.J."/>
        </authorList>
    </citation>
    <scope>NUCLEOTIDE SEQUENCE</scope>
    <source>
        <tissue evidence="1">Shoot tissue taken approximately 20 cm above the soil surface</tissue>
    </source>
</reference>